<dbReference type="EMBL" id="OP616817">
    <property type="protein sequence ID" value="WDA99940.1"/>
    <property type="molecule type" value="Genomic_DNA"/>
</dbReference>
<organism evidence="2">
    <name type="scientific">Cyanidium sp. THAL103</name>
    <dbReference type="NCBI Taxonomy" id="3027999"/>
    <lineage>
        <taxon>Eukaryota</taxon>
        <taxon>Rhodophyta</taxon>
        <taxon>Bangiophyceae</taxon>
        <taxon>Cyanidiales</taxon>
        <taxon>Cyanidiaceae</taxon>
        <taxon>Cyanidium</taxon>
    </lineage>
</organism>
<keyword evidence="1" id="KW-0812">Transmembrane</keyword>
<evidence type="ECO:0000256" key="1">
    <source>
        <dbReference type="SAM" id="Phobius"/>
    </source>
</evidence>
<feature type="transmembrane region" description="Helical" evidence="1">
    <location>
        <begin position="6"/>
        <end position="29"/>
    </location>
</feature>
<keyword evidence="1" id="KW-1133">Transmembrane helix</keyword>
<reference evidence="2" key="1">
    <citation type="journal article" date="2023" name="J. Phycol.">
        <title>Revised classification of the Cyanidiophyceae based on plastid genome data with descriptions of the Cavernulicolales ord. nov. and Galdieriales ord. nov. (Rhodophyta).</title>
        <authorList>
            <person name="Park S.I."/>
            <person name="Cho C.H."/>
            <person name="Ciniglia C."/>
            <person name="Huang T.Y."/>
            <person name="Liu S.L."/>
            <person name="Bustamante D.E."/>
            <person name="Calderon M.S."/>
            <person name="Mansilla A."/>
            <person name="McDermott T."/>
            <person name="Andersen R.A."/>
            <person name="Yoon H.S."/>
        </authorList>
    </citation>
    <scope>NUCLEOTIDE SEQUENCE</scope>
</reference>
<dbReference type="AlphaFoldDB" id="A0A9Y1I3Y3"/>
<sequence length="31" mass="3405">MAIEILKISVISFFIVIIGLSIGLALLNFQK</sequence>
<geneLocation type="plastid" evidence="2"/>
<keyword evidence="2" id="KW-0934">Plastid</keyword>
<gene>
    <name evidence="2" type="primary">petM</name>
    <name evidence="2" type="ORF">CspTHAL103_016</name>
</gene>
<evidence type="ECO:0000313" key="2">
    <source>
        <dbReference type="EMBL" id="WDA99940.1"/>
    </source>
</evidence>
<accession>A0A9Y1I3Y3</accession>
<keyword evidence="1" id="KW-0472">Membrane</keyword>
<proteinExistence type="predicted"/>
<name>A0A9Y1I3Y3_9RHOD</name>
<protein>
    <submittedName>
        <fullName evidence="2">Cytochrome b6-f complex subunit VII</fullName>
    </submittedName>
</protein>